<comment type="subcellular location">
    <subcellularLocation>
        <location evidence="1">Cytoplasm</location>
    </subcellularLocation>
</comment>
<dbReference type="CDD" id="cd02440">
    <property type="entry name" value="AdoMet_MTases"/>
    <property type="match status" value="1"/>
</dbReference>
<evidence type="ECO:0000256" key="1">
    <source>
        <dbReference type="ARBA" id="ARBA00004496"/>
    </source>
</evidence>
<keyword evidence="5" id="KW-0963">Cytoplasm</keyword>
<evidence type="ECO:0000256" key="4">
    <source>
        <dbReference type="ARBA" id="ARBA00013346"/>
    </source>
</evidence>
<evidence type="ECO:0000256" key="11">
    <source>
        <dbReference type="ARBA" id="ARBA00031350"/>
    </source>
</evidence>
<dbReference type="PANTHER" id="PTHR11579">
    <property type="entry name" value="PROTEIN-L-ISOASPARTATE O-METHYLTRANSFERASE"/>
    <property type="match status" value="1"/>
</dbReference>
<proteinExistence type="inferred from homology"/>
<evidence type="ECO:0000256" key="2">
    <source>
        <dbReference type="ARBA" id="ARBA00005369"/>
    </source>
</evidence>
<comment type="caution">
    <text evidence="12">The sequence shown here is derived from an EMBL/GenBank/DDBJ whole genome shotgun (WGS) entry which is preliminary data.</text>
</comment>
<evidence type="ECO:0000256" key="3">
    <source>
        <dbReference type="ARBA" id="ARBA00011890"/>
    </source>
</evidence>
<keyword evidence="13" id="KW-1185">Reference proteome</keyword>
<reference evidence="12 13" key="1">
    <citation type="submission" date="2023-07" db="EMBL/GenBank/DDBJ databases">
        <title>Genomic Encyclopedia of Type Strains, Phase IV (KMG-IV): sequencing the most valuable type-strain genomes for metagenomic binning, comparative biology and taxonomic classification.</title>
        <authorList>
            <person name="Goeker M."/>
        </authorList>
    </citation>
    <scope>NUCLEOTIDE SEQUENCE [LARGE SCALE GENOMIC DNA]</scope>
    <source>
        <strain evidence="12 13">B6-8</strain>
    </source>
</reference>
<dbReference type="EMBL" id="JAUSVO010000001">
    <property type="protein sequence ID" value="MDQ0436163.1"/>
    <property type="molecule type" value="Genomic_DNA"/>
</dbReference>
<dbReference type="SUPFAM" id="SSF53335">
    <property type="entry name" value="S-adenosyl-L-methionine-dependent methyltransferases"/>
    <property type="match status" value="1"/>
</dbReference>
<keyword evidence="8" id="KW-0949">S-adenosyl-L-methionine</keyword>
<evidence type="ECO:0000256" key="8">
    <source>
        <dbReference type="ARBA" id="ARBA00022691"/>
    </source>
</evidence>
<dbReference type="Proteomes" id="UP001241603">
    <property type="component" value="Unassembled WGS sequence"/>
</dbReference>
<dbReference type="NCBIfam" id="NF001453">
    <property type="entry name" value="PRK00312.1"/>
    <property type="match status" value="1"/>
</dbReference>
<dbReference type="GO" id="GO:0004719">
    <property type="term" value="F:protein-L-isoaspartate (D-aspartate) O-methyltransferase activity"/>
    <property type="evidence" value="ECO:0007669"/>
    <property type="project" value="UniProtKB-EC"/>
</dbReference>
<name>A0ABU0H1H8_9HYPH</name>
<keyword evidence="6 12" id="KW-0489">Methyltransferase</keyword>
<evidence type="ECO:0000256" key="6">
    <source>
        <dbReference type="ARBA" id="ARBA00022603"/>
    </source>
</evidence>
<organism evidence="12 13">
    <name type="scientific">Kaistia dalseonensis</name>
    <dbReference type="NCBI Taxonomy" id="410840"/>
    <lineage>
        <taxon>Bacteria</taxon>
        <taxon>Pseudomonadati</taxon>
        <taxon>Pseudomonadota</taxon>
        <taxon>Alphaproteobacteria</taxon>
        <taxon>Hyphomicrobiales</taxon>
        <taxon>Kaistiaceae</taxon>
        <taxon>Kaistia</taxon>
    </lineage>
</organism>
<dbReference type="PROSITE" id="PS01279">
    <property type="entry name" value="PCMT"/>
    <property type="match status" value="1"/>
</dbReference>
<comment type="similarity">
    <text evidence="2">Belongs to the methyltransferase superfamily. L-isoaspartyl/D-aspartyl protein methyltransferase family.</text>
</comment>
<dbReference type="Gene3D" id="3.40.50.150">
    <property type="entry name" value="Vaccinia Virus protein VP39"/>
    <property type="match status" value="1"/>
</dbReference>
<evidence type="ECO:0000256" key="10">
    <source>
        <dbReference type="ARBA" id="ARBA00031323"/>
    </source>
</evidence>
<evidence type="ECO:0000256" key="7">
    <source>
        <dbReference type="ARBA" id="ARBA00022679"/>
    </source>
</evidence>
<keyword evidence="7 12" id="KW-0808">Transferase</keyword>
<dbReference type="RefSeq" id="WP_266347096.1">
    <property type="nucleotide sequence ID" value="NZ_JAPKNG010000001.1"/>
</dbReference>
<accession>A0ABU0H1H8</accession>
<protein>
    <recommendedName>
        <fullName evidence="4">Protein-L-isoaspartate O-methyltransferase</fullName>
        <ecNumber evidence="3">2.1.1.77</ecNumber>
    </recommendedName>
    <alternativeName>
        <fullName evidence="11">L-isoaspartyl protein carboxyl methyltransferase</fullName>
    </alternativeName>
    <alternativeName>
        <fullName evidence="9">Protein L-isoaspartyl methyltransferase</fullName>
    </alternativeName>
    <alternativeName>
        <fullName evidence="10">Protein-beta-aspartate methyltransferase</fullName>
    </alternativeName>
</protein>
<evidence type="ECO:0000313" key="13">
    <source>
        <dbReference type="Proteomes" id="UP001241603"/>
    </source>
</evidence>
<dbReference type="PANTHER" id="PTHR11579:SF0">
    <property type="entry name" value="PROTEIN-L-ISOASPARTATE(D-ASPARTATE) O-METHYLTRANSFERASE"/>
    <property type="match status" value="1"/>
</dbReference>
<evidence type="ECO:0000256" key="9">
    <source>
        <dbReference type="ARBA" id="ARBA00030757"/>
    </source>
</evidence>
<gene>
    <name evidence="12" type="ORF">QO014_000533</name>
</gene>
<dbReference type="InterPro" id="IPR000682">
    <property type="entry name" value="PCMT"/>
</dbReference>
<dbReference type="InterPro" id="IPR029063">
    <property type="entry name" value="SAM-dependent_MTases_sf"/>
</dbReference>
<dbReference type="Pfam" id="PF01135">
    <property type="entry name" value="PCMT"/>
    <property type="match status" value="1"/>
</dbReference>
<evidence type="ECO:0000256" key="5">
    <source>
        <dbReference type="ARBA" id="ARBA00022490"/>
    </source>
</evidence>
<dbReference type="EC" id="2.1.1.77" evidence="3"/>
<sequence length="230" mass="24760">MALGAVQYFPAVDDADDGSFIPIAEFLLHVRQLGIVDRKLLAALETVPRTLFLGVEAGYGPLFSDRAQPIDCGQMNTPPLLAARAIQALAPTPRDRLLEIGTGTGYLSAVLSLLVRRVYTVDRFRTLVMAAQSRFETIGADNITSIFADGTYGWAEKGPFDKIVVTASAEAVPKALIEQLSTNGILVMPIGPADGLQTMTRFERVDRNLVATPICPVRVVPLIPGKAARL</sequence>
<dbReference type="GO" id="GO:0032259">
    <property type="term" value="P:methylation"/>
    <property type="evidence" value="ECO:0007669"/>
    <property type="project" value="UniProtKB-KW"/>
</dbReference>
<evidence type="ECO:0000313" key="12">
    <source>
        <dbReference type="EMBL" id="MDQ0436163.1"/>
    </source>
</evidence>